<evidence type="ECO:0000313" key="1">
    <source>
        <dbReference type="EMBL" id="QJB01609.1"/>
    </source>
</evidence>
<protein>
    <submittedName>
        <fullName evidence="2">Uncharacterized protein</fullName>
    </submittedName>
</protein>
<dbReference type="AlphaFoldDB" id="A0A6M3MAD1"/>
<proteinExistence type="predicted"/>
<gene>
    <name evidence="2" type="ORF">MM171B01422_0002</name>
    <name evidence="1" type="ORF">MM171B02281_0008</name>
</gene>
<organism evidence="2">
    <name type="scientific">viral metagenome</name>
    <dbReference type="NCBI Taxonomy" id="1070528"/>
    <lineage>
        <taxon>unclassified sequences</taxon>
        <taxon>metagenomes</taxon>
        <taxon>organismal metagenomes</taxon>
    </lineage>
</organism>
<evidence type="ECO:0000313" key="2">
    <source>
        <dbReference type="EMBL" id="QJB02186.1"/>
    </source>
</evidence>
<dbReference type="EMBL" id="MT143718">
    <property type="protein sequence ID" value="QJB01609.1"/>
    <property type="molecule type" value="Genomic_DNA"/>
</dbReference>
<sequence>MACKKFTVRVDFLKEFVNEQLAIEDTHEEYRKALCILLEKVLMDSGQYDGFQSYDWRHGGRDKWIKDGSPADTKQQYLGPEYKRIYY</sequence>
<dbReference type="EMBL" id="MT143765">
    <property type="protein sequence ID" value="QJB02186.1"/>
    <property type="molecule type" value="Genomic_DNA"/>
</dbReference>
<reference evidence="2" key="1">
    <citation type="submission" date="2020-03" db="EMBL/GenBank/DDBJ databases">
        <title>The deep terrestrial virosphere.</title>
        <authorList>
            <person name="Holmfeldt K."/>
            <person name="Nilsson E."/>
            <person name="Simone D."/>
            <person name="Lopez-Fernandez M."/>
            <person name="Wu X."/>
            <person name="de Brujin I."/>
            <person name="Lundin D."/>
            <person name="Andersson A."/>
            <person name="Bertilsson S."/>
            <person name="Dopson M."/>
        </authorList>
    </citation>
    <scope>NUCLEOTIDE SEQUENCE</scope>
    <source>
        <strain evidence="2">MM171B01422</strain>
        <strain evidence="1">MM171B02281</strain>
    </source>
</reference>
<accession>A0A6M3MAD1</accession>
<name>A0A6M3MAD1_9ZZZZ</name>